<feature type="compositionally biased region" description="Polar residues" evidence="1">
    <location>
        <begin position="32"/>
        <end position="44"/>
    </location>
</feature>
<feature type="region of interest" description="Disordered" evidence="1">
    <location>
        <begin position="50"/>
        <end position="77"/>
    </location>
</feature>
<feature type="region of interest" description="Disordered" evidence="1">
    <location>
        <begin position="25"/>
        <end position="44"/>
    </location>
</feature>
<evidence type="ECO:0000313" key="2">
    <source>
        <dbReference type="EMBL" id="KAF7503216.1"/>
    </source>
</evidence>
<dbReference type="EMBL" id="JAACFV010000190">
    <property type="protein sequence ID" value="KAF7503216.1"/>
    <property type="molecule type" value="Genomic_DNA"/>
</dbReference>
<dbReference type="Proteomes" id="UP000606974">
    <property type="component" value="Unassembled WGS sequence"/>
</dbReference>
<sequence length="77" mass="8571">MFSNEQLEAFIFQYSNEFTQTIYPMPPRSDSVEPSSTLSPHLLDQNTFRSKSVLPLPDGSGQPNIASSGQTSREGNY</sequence>
<proteinExistence type="predicted"/>
<protein>
    <submittedName>
        <fullName evidence="2">Uncharacterized protein</fullName>
    </submittedName>
</protein>
<comment type="caution">
    <text evidence="2">The sequence shown here is derived from an EMBL/GenBank/DDBJ whole genome shotgun (WGS) entry which is preliminary data.</text>
</comment>
<evidence type="ECO:0000256" key="1">
    <source>
        <dbReference type="SAM" id="MobiDB-lite"/>
    </source>
</evidence>
<evidence type="ECO:0000313" key="3">
    <source>
        <dbReference type="Proteomes" id="UP000606974"/>
    </source>
</evidence>
<reference evidence="2" key="1">
    <citation type="submission" date="2020-02" db="EMBL/GenBank/DDBJ databases">
        <authorList>
            <person name="Palmer J.M."/>
        </authorList>
    </citation>
    <scope>NUCLEOTIDE SEQUENCE</scope>
    <source>
        <strain evidence="2">EPUS1.4</strain>
        <tissue evidence="2">Thallus</tissue>
    </source>
</reference>
<keyword evidence="3" id="KW-1185">Reference proteome</keyword>
<accession>A0A8H7E1P3</accession>
<feature type="compositionally biased region" description="Polar residues" evidence="1">
    <location>
        <begin position="61"/>
        <end position="77"/>
    </location>
</feature>
<organism evidence="2 3">
    <name type="scientific">Endocarpon pusillum</name>
    <dbReference type="NCBI Taxonomy" id="364733"/>
    <lineage>
        <taxon>Eukaryota</taxon>
        <taxon>Fungi</taxon>
        <taxon>Dikarya</taxon>
        <taxon>Ascomycota</taxon>
        <taxon>Pezizomycotina</taxon>
        <taxon>Eurotiomycetes</taxon>
        <taxon>Chaetothyriomycetidae</taxon>
        <taxon>Verrucariales</taxon>
        <taxon>Verrucariaceae</taxon>
        <taxon>Endocarpon</taxon>
    </lineage>
</organism>
<name>A0A8H7E1P3_9EURO</name>
<dbReference type="AlphaFoldDB" id="A0A8H7E1P3"/>
<gene>
    <name evidence="2" type="ORF">GJ744_004193</name>
</gene>